<name>A0A3A3FQK6_9BURK</name>
<sequence length="351" mass="37634">MAEGAGSAPQAFPPNAMLVGRHGAIMPPKRMRFIAKLLALAPAVFLIGQSSAQQIHTYTGLCDASAASALGKDHFVVADDERNTLVIYKLNQPEPAHSIDLSAFLGTKEDKESDIEGAAAIGKRIYWISSHGRNSSGEVQKRRYRFFATDKDEQTPTTLAPVGKPYTTLLDDLIAAPELKKYRIADAASRAPEAEGGLNIEGLTAMPYGGLLIGFRNPIPGNLALIVPIKNPAEMIKGTKPQFGKPIELALGGRGIRSIERVGKEFMIVAGPPADDGSFMLYRWSGKADDKAQAIPGIEVSGLFPEALIAVPNSTQTLLLSDDGGVKSRGVACKNKEKSKQSFRARIVEQK</sequence>
<dbReference type="EMBL" id="QYUO01000002">
    <property type="protein sequence ID" value="RJF95742.1"/>
    <property type="molecule type" value="Genomic_DNA"/>
</dbReference>
<dbReference type="Proteomes" id="UP000265955">
    <property type="component" value="Unassembled WGS sequence"/>
</dbReference>
<gene>
    <name evidence="2" type="ORF">D3871_20395</name>
</gene>
<evidence type="ECO:0000313" key="3">
    <source>
        <dbReference type="Proteomes" id="UP000265955"/>
    </source>
</evidence>
<evidence type="ECO:0000313" key="2">
    <source>
        <dbReference type="EMBL" id="RJF95742.1"/>
    </source>
</evidence>
<evidence type="ECO:0000259" key="1">
    <source>
        <dbReference type="Pfam" id="PF12275"/>
    </source>
</evidence>
<dbReference type="Pfam" id="PF12275">
    <property type="entry name" value="DUF3616"/>
    <property type="match status" value="2"/>
</dbReference>
<proteinExistence type="predicted"/>
<feature type="domain" description="DUF3616" evidence="1">
    <location>
        <begin position="65"/>
        <end position="134"/>
    </location>
</feature>
<protein>
    <submittedName>
        <fullName evidence="2">DUF3616 domain-containing protein</fullName>
    </submittedName>
</protein>
<comment type="caution">
    <text evidence="2">The sequence shown here is derived from an EMBL/GenBank/DDBJ whole genome shotgun (WGS) entry which is preliminary data.</text>
</comment>
<organism evidence="2 3">
    <name type="scientific">Noviherbaspirillum saxi</name>
    <dbReference type="NCBI Taxonomy" id="2320863"/>
    <lineage>
        <taxon>Bacteria</taxon>
        <taxon>Pseudomonadati</taxon>
        <taxon>Pseudomonadota</taxon>
        <taxon>Betaproteobacteria</taxon>
        <taxon>Burkholderiales</taxon>
        <taxon>Oxalobacteraceae</taxon>
        <taxon>Noviherbaspirillum</taxon>
    </lineage>
</organism>
<keyword evidence="3" id="KW-1185">Reference proteome</keyword>
<dbReference type="AlphaFoldDB" id="A0A3A3FQK6"/>
<reference evidence="3" key="1">
    <citation type="submission" date="2018-09" db="EMBL/GenBank/DDBJ databases">
        <authorList>
            <person name="Zhu H."/>
        </authorList>
    </citation>
    <scope>NUCLEOTIDE SEQUENCE [LARGE SCALE GENOMIC DNA]</scope>
    <source>
        <strain evidence="3">K1R23-30</strain>
    </source>
</reference>
<accession>A0A3A3FQK6</accession>
<dbReference type="InterPro" id="IPR022060">
    <property type="entry name" value="DUF3616"/>
</dbReference>
<feature type="domain" description="DUF3616" evidence="1">
    <location>
        <begin position="167"/>
        <end position="295"/>
    </location>
</feature>